<comment type="caution">
    <text evidence="4">The sequence shown here is derived from an EMBL/GenBank/DDBJ whole genome shotgun (WGS) entry which is preliminary data.</text>
</comment>
<dbReference type="InterPro" id="IPR050987">
    <property type="entry name" value="AtrR-like"/>
</dbReference>
<evidence type="ECO:0000256" key="3">
    <source>
        <dbReference type="SAM" id="Phobius"/>
    </source>
</evidence>
<accession>A0A3E2GUG7</accession>
<evidence type="ECO:0000256" key="1">
    <source>
        <dbReference type="ARBA" id="ARBA00023242"/>
    </source>
</evidence>
<keyword evidence="3" id="KW-1133">Transmembrane helix</keyword>
<evidence type="ECO:0000256" key="2">
    <source>
        <dbReference type="SAM" id="MobiDB-lite"/>
    </source>
</evidence>
<protein>
    <recommendedName>
        <fullName evidence="6">Transcription factor domain-containing protein</fullName>
    </recommendedName>
</protein>
<dbReference type="OMA" id="GCQYHGG"/>
<dbReference type="EMBL" id="NCSJ02000398">
    <property type="protein sequence ID" value="RFU24825.1"/>
    <property type="molecule type" value="Genomic_DNA"/>
</dbReference>
<proteinExistence type="predicted"/>
<evidence type="ECO:0008006" key="6">
    <source>
        <dbReference type="Google" id="ProtNLM"/>
    </source>
</evidence>
<feature type="compositionally biased region" description="Polar residues" evidence="2">
    <location>
        <begin position="39"/>
        <end position="55"/>
    </location>
</feature>
<keyword evidence="3" id="KW-0472">Membrane</keyword>
<keyword evidence="5" id="KW-1185">Reference proteome</keyword>
<dbReference type="STRING" id="5539.A0A3E2GUG7"/>
<dbReference type="PANTHER" id="PTHR46910">
    <property type="entry name" value="TRANSCRIPTION FACTOR PDR1"/>
    <property type="match status" value="1"/>
</dbReference>
<feature type="non-terminal residue" evidence="4">
    <location>
        <position position="537"/>
    </location>
</feature>
<dbReference type="Proteomes" id="UP000258309">
    <property type="component" value="Unassembled WGS sequence"/>
</dbReference>
<dbReference type="AlphaFoldDB" id="A0A3E2GUG7"/>
<feature type="region of interest" description="Disordered" evidence="2">
    <location>
        <begin position="21"/>
        <end position="55"/>
    </location>
</feature>
<reference evidence="4 5" key="1">
    <citation type="submission" date="2018-05" db="EMBL/GenBank/DDBJ databases">
        <title>Draft genome sequence of Scytalidium lignicola DSM 105466, a ubiquitous saprotrophic fungus.</title>
        <authorList>
            <person name="Buettner E."/>
            <person name="Gebauer A.M."/>
            <person name="Hofrichter M."/>
            <person name="Liers C."/>
            <person name="Kellner H."/>
        </authorList>
    </citation>
    <scope>NUCLEOTIDE SEQUENCE [LARGE SCALE GENOMIC DNA]</scope>
    <source>
        <strain evidence="4 5">DSM 105466</strain>
    </source>
</reference>
<evidence type="ECO:0000313" key="5">
    <source>
        <dbReference type="Proteomes" id="UP000258309"/>
    </source>
</evidence>
<feature type="non-terminal residue" evidence="4">
    <location>
        <position position="1"/>
    </location>
</feature>
<sequence>MSTRKTCDVCKARKVRCIRSSDNDQNSPTTVLSADIPSIQLQTSPQDQDTAGSSIVDSSIYDSPDGLQVDQGHSPPRIYIDLLLEDRNVAGRQQSHELLFKRNDRFDKGWSALYFTVLALGCQYHGDGTFDLGKGRPWHYFQIALEDLPDILIPMDHLINAQAMAAMAIFSLNFSCIEVWELLATEAARIALAMDLHQSVGNPEAQRTFWVIYCIEKEFCFYAARASTILDFDVGCAVPDPHEDSFGDFNWLLCYVRYALSSTSDYYVKINKIRSQLDAWKDSIPLNLRPGHSVPRNENFQPASKYLTVKLHYSYYHMVIALSRLKLHVFKDGDEEILLACKSDLMHSARCIIDLTEHIEIAHYTALWVLGIAPLAALFILFDFVIHNPHHPETKKNLAFLDIVAGYFTRLEFSSEGTLPSALLAEFTHFARQYVQDIQSVQGNLLDNEITQGHETQTRLSTMSLSSPNITPSDPISQEFLSYPNMDQFGATPEGHPGFDVSNLFGWSLAEFNISGFETCLDSGHLDNRTLRDSHNL</sequence>
<feature type="transmembrane region" description="Helical" evidence="3">
    <location>
        <begin position="366"/>
        <end position="386"/>
    </location>
</feature>
<feature type="compositionally biased region" description="Polar residues" evidence="2">
    <location>
        <begin position="23"/>
        <end position="32"/>
    </location>
</feature>
<gene>
    <name evidence="4" type="ORF">B7463_g11512</name>
</gene>
<dbReference type="PANTHER" id="PTHR46910:SF25">
    <property type="entry name" value="ABC-TRANSPORTER-REGULATING TRANSCRIPTION FACTOR"/>
    <property type="match status" value="1"/>
</dbReference>
<name>A0A3E2GUG7_SCYLI</name>
<dbReference type="CDD" id="cd12148">
    <property type="entry name" value="fungal_TF_MHR"/>
    <property type="match status" value="1"/>
</dbReference>
<dbReference type="GO" id="GO:0003700">
    <property type="term" value="F:DNA-binding transcription factor activity"/>
    <property type="evidence" value="ECO:0007669"/>
    <property type="project" value="InterPro"/>
</dbReference>
<organism evidence="4 5">
    <name type="scientific">Scytalidium lignicola</name>
    <name type="common">Hyphomycete</name>
    <dbReference type="NCBI Taxonomy" id="5539"/>
    <lineage>
        <taxon>Eukaryota</taxon>
        <taxon>Fungi</taxon>
        <taxon>Dikarya</taxon>
        <taxon>Ascomycota</taxon>
        <taxon>Pezizomycotina</taxon>
        <taxon>Leotiomycetes</taxon>
        <taxon>Leotiomycetes incertae sedis</taxon>
        <taxon>Scytalidium</taxon>
    </lineage>
</organism>
<keyword evidence="3" id="KW-0812">Transmembrane</keyword>
<evidence type="ECO:0000313" key="4">
    <source>
        <dbReference type="EMBL" id="RFU24825.1"/>
    </source>
</evidence>
<keyword evidence="1" id="KW-0539">Nucleus</keyword>
<dbReference type="OrthoDB" id="39175at2759"/>